<dbReference type="GO" id="GO:0046872">
    <property type="term" value="F:metal ion binding"/>
    <property type="evidence" value="ECO:0007669"/>
    <property type="project" value="UniProtKB-KW"/>
</dbReference>
<dbReference type="CDD" id="cd07718">
    <property type="entry name" value="RNaseZ_ELAC1_ELAC2-C-term-like_MBL-fold"/>
    <property type="match status" value="1"/>
</dbReference>
<dbReference type="PANTHER" id="PTHR12553">
    <property type="entry name" value="ZINC PHOSPHODIESTERASE ELAC PROTEIN 2"/>
    <property type="match status" value="1"/>
</dbReference>
<evidence type="ECO:0000256" key="3">
    <source>
        <dbReference type="ARBA" id="ARBA00007823"/>
    </source>
</evidence>
<dbReference type="InterPro" id="IPR001279">
    <property type="entry name" value="Metallo-B-lactamas"/>
</dbReference>
<evidence type="ECO:0000313" key="15">
    <source>
        <dbReference type="Proteomes" id="UP000663888"/>
    </source>
</evidence>
<evidence type="ECO:0000256" key="9">
    <source>
        <dbReference type="ARBA" id="ARBA00022801"/>
    </source>
</evidence>
<evidence type="ECO:0000256" key="7">
    <source>
        <dbReference type="ARBA" id="ARBA00022723"/>
    </source>
</evidence>
<comment type="similarity">
    <text evidence="3">Belongs to the RNase Z family.</text>
</comment>
<gene>
    <name evidence="14" type="ORF">RDB_LOCUS145736</name>
</gene>
<dbReference type="Gene3D" id="3.60.15.10">
    <property type="entry name" value="Ribonuclease Z/Hydroxyacylglutathione hydrolase-like"/>
    <property type="match status" value="2"/>
</dbReference>
<keyword evidence="5" id="KW-0819">tRNA processing</keyword>
<comment type="catalytic activity">
    <reaction evidence="1">
        <text>Endonucleolytic cleavage of RNA, removing extra 3' nucleotides from tRNA precursor, generating 3' termini of tRNAs. A 3'-hydroxy group is left at the tRNA terminus and a 5'-phosphoryl group is left at the trailer molecule.</text>
        <dbReference type="EC" id="3.1.26.11"/>
    </reaction>
</comment>
<evidence type="ECO:0000256" key="1">
    <source>
        <dbReference type="ARBA" id="ARBA00000402"/>
    </source>
</evidence>
<organism evidence="14 15">
    <name type="scientific">Rhizoctonia solani</name>
    <dbReference type="NCBI Taxonomy" id="456999"/>
    <lineage>
        <taxon>Eukaryota</taxon>
        <taxon>Fungi</taxon>
        <taxon>Dikarya</taxon>
        <taxon>Basidiomycota</taxon>
        <taxon>Agaricomycotina</taxon>
        <taxon>Agaricomycetes</taxon>
        <taxon>Cantharellales</taxon>
        <taxon>Ceratobasidiaceae</taxon>
        <taxon>Rhizoctonia</taxon>
    </lineage>
</organism>
<evidence type="ECO:0000256" key="6">
    <source>
        <dbReference type="ARBA" id="ARBA00022722"/>
    </source>
</evidence>
<dbReference type="EMBL" id="CAJMWX010001536">
    <property type="protein sequence ID" value="CAE6494802.1"/>
    <property type="molecule type" value="Genomic_DNA"/>
</dbReference>
<dbReference type="Pfam" id="PF13691">
    <property type="entry name" value="Lactamase_B_4"/>
    <property type="match status" value="1"/>
</dbReference>
<evidence type="ECO:0000256" key="11">
    <source>
        <dbReference type="SAM" id="MobiDB-lite"/>
    </source>
</evidence>
<accession>A0A8H3H4K7</accession>
<name>A0A8H3H4K7_9AGAM</name>
<comment type="cofactor">
    <cofactor evidence="2">
        <name>Zn(2+)</name>
        <dbReference type="ChEBI" id="CHEBI:29105"/>
    </cofactor>
</comment>
<evidence type="ECO:0000256" key="8">
    <source>
        <dbReference type="ARBA" id="ARBA00022759"/>
    </source>
</evidence>
<dbReference type="InterPro" id="IPR027794">
    <property type="entry name" value="tRNase_Z_dom"/>
</dbReference>
<evidence type="ECO:0000256" key="10">
    <source>
        <dbReference type="ARBA" id="ARBA00022833"/>
    </source>
</evidence>
<dbReference type="GO" id="GO:1990180">
    <property type="term" value="P:mitochondrial tRNA 3'-end processing"/>
    <property type="evidence" value="ECO:0007669"/>
    <property type="project" value="TreeGrafter"/>
</dbReference>
<dbReference type="SUPFAM" id="SSF56281">
    <property type="entry name" value="Metallo-hydrolase/oxidoreductase"/>
    <property type="match status" value="2"/>
</dbReference>
<feature type="region of interest" description="Disordered" evidence="11">
    <location>
        <begin position="214"/>
        <end position="251"/>
    </location>
</feature>
<feature type="domain" description="Metallo-beta-lactamase" evidence="12">
    <location>
        <begin position="547"/>
        <end position="771"/>
    </location>
</feature>
<dbReference type="InterPro" id="IPR036866">
    <property type="entry name" value="RibonucZ/Hydroxyglut_hydro"/>
</dbReference>
<sequence>MSPKSRQSANSNMRWHTRVVSGLTSDTEPCISVHFDTAHYLFNCGEGTTRSFIQQKYGIKKSKAIFLTQTKISRLGGLTGMLMSLADSGVTNVDVLGPSGLNHFLASTRSYTFRNWMSANTTEINHAQGFEKVYEDTFIRVYAFPMSPQVPGDISIPIKRKASGGSLRSSSPKRLVRDNSDGALESTRQRSPSTTSLKGADADEWRSTIIHDMFPGRSSQNQVPPSVNEEASPPGKSRAPRPRRSLNRLPLFEGPRSTSVVYLVLGPEIRGKFDPAAADNLGVPKRDRGKLTKGESVTVTVNGVQNIVTPDMCMGKSEAPTGFLIVDCPTTDYIPSLPNLKSLLPIQSETPFVLGSIYHRVGPGVLSDPQYLLWTKGVATSECNHLVASDDFSSDSISFQSSAHLSLILSELDKDMFFAPRESGPKSDISELGDISEKLHLLTPGLVTEMTPPKPPIVKLFSGVNNDLYKEDIASHARGESLLSTEDQKDSFKMAREQVSGSTTSHVYEPTPGDDFRVTTLGTGSALPSKYRNVISTVIQMPNYGSIMLDCGENTWGQMCRRFGADQTAPENAYSVLADIKCIFISHIHGDHHMGLLKLLTTRRSLTPAPKEPLYLILNKASELCVREYHDLEDVGLDVENGVKIVQIEKPKGRYAKDDSPGYRPISTKFETLTGLLGFKSIEAVPVRHRTNSCFGIVARHSNGWSFAYSGDTMPCDTLAEAGKNVTLLIHEASMADEEWEKAAEKGHSTIGQATEMGARMNAKYLLLTHFSQRYPKIPVINSGLTATALAFDYMTISTPDFWKVGSYMGALEKVFESELAADDDVVMD</sequence>
<protein>
    <recommendedName>
        <fullName evidence="4">ribonuclease Z</fullName>
        <ecNumber evidence="4">3.1.26.11</ecNumber>
    </recommendedName>
</protein>
<keyword evidence="6" id="KW-0540">Nuclease</keyword>
<keyword evidence="7" id="KW-0479">Metal-binding</keyword>
<feature type="domain" description="tRNase Z endonuclease" evidence="13">
    <location>
        <begin position="19"/>
        <end position="77"/>
    </location>
</feature>
<evidence type="ECO:0000313" key="14">
    <source>
        <dbReference type="EMBL" id="CAE6494802.1"/>
    </source>
</evidence>
<evidence type="ECO:0000259" key="12">
    <source>
        <dbReference type="Pfam" id="PF12706"/>
    </source>
</evidence>
<reference evidence="14" key="1">
    <citation type="submission" date="2021-01" db="EMBL/GenBank/DDBJ databases">
        <authorList>
            <person name="Kaushik A."/>
        </authorList>
    </citation>
    <scope>NUCLEOTIDE SEQUENCE</scope>
    <source>
        <strain evidence="14">AG4-R118</strain>
    </source>
</reference>
<dbReference type="Proteomes" id="UP000663888">
    <property type="component" value="Unassembled WGS sequence"/>
</dbReference>
<dbReference type="GO" id="GO:0042781">
    <property type="term" value="F:3'-tRNA processing endoribonuclease activity"/>
    <property type="evidence" value="ECO:0007669"/>
    <property type="project" value="UniProtKB-EC"/>
</dbReference>
<keyword evidence="8" id="KW-0255">Endonuclease</keyword>
<feature type="region of interest" description="Disordered" evidence="11">
    <location>
        <begin position="153"/>
        <end position="202"/>
    </location>
</feature>
<proteinExistence type="inferred from homology"/>
<dbReference type="EC" id="3.1.26.11" evidence="4"/>
<dbReference type="AlphaFoldDB" id="A0A8H3H4K7"/>
<dbReference type="InterPro" id="IPR047151">
    <property type="entry name" value="RNZ2-like"/>
</dbReference>
<evidence type="ECO:0000256" key="4">
    <source>
        <dbReference type="ARBA" id="ARBA00012477"/>
    </source>
</evidence>
<evidence type="ECO:0000256" key="5">
    <source>
        <dbReference type="ARBA" id="ARBA00022694"/>
    </source>
</evidence>
<keyword evidence="9" id="KW-0378">Hydrolase</keyword>
<dbReference type="GO" id="GO:0005739">
    <property type="term" value="C:mitochondrion"/>
    <property type="evidence" value="ECO:0007669"/>
    <property type="project" value="TreeGrafter"/>
</dbReference>
<evidence type="ECO:0000256" key="2">
    <source>
        <dbReference type="ARBA" id="ARBA00001947"/>
    </source>
</evidence>
<evidence type="ECO:0000259" key="13">
    <source>
        <dbReference type="Pfam" id="PF13691"/>
    </source>
</evidence>
<dbReference type="PANTHER" id="PTHR12553:SF49">
    <property type="entry name" value="ZINC PHOSPHODIESTERASE ELAC PROTEIN 2"/>
    <property type="match status" value="1"/>
</dbReference>
<comment type="caution">
    <text evidence="14">The sequence shown here is derived from an EMBL/GenBank/DDBJ whole genome shotgun (WGS) entry which is preliminary data.</text>
</comment>
<dbReference type="Pfam" id="PF12706">
    <property type="entry name" value="Lactamase_B_2"/>
    <property type="match status" value="1"/>
</dbReference>
<keyword evidence="10" id="KW-0862">Zinc</keyword>